<accession>A0ABU5VXD2</accession>
<evidence type="ECO:0000313" key="12">
    <source>
        <dbReference type="EMBL" id="MEA9357730.1"/>
    </source>
</evidence>
<sequence length="1533" mass="172864">MKSFEIPYYHDYISPEICASLKEHAQNYKGVEGLVHIGASGGLETPESMKFLCELYEKTKGELAQVLEQRILDRKFIDERTASCYKFNQSLKIDFESSDYKTILGHEDSRGRVVIGPLSTLYAKKGGGKPISEIPEYLKGNHVTLFGPPDNAKLSINAMNAYHRKLKGEPQIVEELLKTHISTPKWGADDEDSKTPLREDLISAGENLTHCFDRTIKVVDDKSNKTYELAEDKLSLPIKRFPGLALPCFFLFYKNNPIPLHLYDFALHLFKNWHNKEALAFYVPKLENEEEARYIRIMLETAEKMIAAIHKDYVVGSIRLMIVLENPRAILRVNEIMDELYPYFAGASLGWHDYLGSTARLFKEDGNYRIPVKADPNIVIKYIKGSHDLLAAVVGSRGGIKVGGMYGILPTTPDLFSESFQVTIKGYIKDIITQMKRDLTGFWVAHPDFVRIGLALVEAWKFHQQGDKSKLDEMVTGLLDKKYHKEILDFIHGPDITGLDVDDDMYVRSLLVADIKESNFIANNHPDEVRYNIFQSLQYITDWLSGNGCVALPAQIAGTPVRVMDDLATAERSRWEVWHEIYHGRFTLQEFLKIAHEELHFIRKDLSDDTKIVQVKWDERTEKWYPIAMKLMIRLMTDKKPVEFATELLLPFTIPYVREASDPWAAVSKIDKEKFAIPGEIERFNYYFEMCGAFEFAASQTKNVVVDLSSIEKSIMMFDKKSIIEAASFHGDIGEGKKTLDKMATSEQSLVFNTEEKVKSELKDLGKQYLAKFGVKFLVSAKGKSGEELLTVLKTRINNSEAQELDNARNALFEITKKRVMEHPLNSLNEKFQQSLNKHKIKGAMVAIATPEIQTVCLGDSTPDTWFELASLSKTFASAFAIEYFTKNNISIETSVNTVLKNTKSTFRLSDDNVQIKHLMNHSALNMHYVKGYPANGEMPKIESLLSEVAVINPPGEKFKYSGAGFITLEHLIEAHSGKSIKEITKDFWPGFSFEQKDLPNTKYAHGFTAEGVEVPGTRLMFPAFAAGGMGTGKSMASFLNALTDAYQNLSGSGPISHDTARLMLHSADNGCMKFMGSEMGLGVFVAEAGDNKLAIHQGANDGFRAIYIHCFHGPDIGKGFVIQSNGELNAVLFISEISQMLLKELNFSGIDFTKFKENFNVSNLSQEEVVNIGYKNLIFDAFLPALPEEIIEVGALDPLSKTNLAIGGKVLEVTNQKFARATNLLSPFEPFFDPKLFGKQGKIMDSWETVRHNQKECDQMVFELKKPSEINFVTFSTKYHLGNQAQYAKVEGQVDNNSEWIEIAPKTHLEGHAFMALKANPTKLVFKYIRVSNYPDGGLSRLGLYKDLDEKEIKSYVYKDEIKLPTKPLSIVYKPDAAEIKKNLARFKKGDEINVASMAFGGNLVKASNEHYGPAILVVSPYSPMSMFDGLESARSRAKDHSEECIVSLAWGCKVHRIEMDFIYFVNNNPLFVSIEGRVNNEWVEIIPKVRVKAFAGNAKSFEIKSDKMFDQIKVKTFPDGGINRLKVFSFI</sequence>
<dbReference type="InterPro" id="IPR011076">
    <property type="entry name" value="Malate_synth_sf"/>
</dbReference>
<feature type="domain" description="Allantoicase" evidence="9">
    <location>
        <begin position="1208"/>
        <end position="1346"/>
    </location>
</feature>
<dbReference type="Pfam" id="PF03561">
    <property type="entry name" value="Allantoicase"/>
    <property type="match status" value="2"/>
</dbReference>
<proteinExistence type="inferred from homology"/>
<dbReference type="InterPro" id="IPR001465">
    <property type="entry name" value="Malate_synthase_TIM"/>
</dbReference>
<dbReference type="Proteomes" id="UP001302274">
    <property type="component" value="Unassembled WGS sequence"/>
</dbReference>
<feature type="domain" description="Allantoicase" evidence="9">
    <location>
        <begin position="1402"/>
        <end position="1531"/>
    </location>
</feature>
<evidence type="ECO:0000256" key="5">
    <source>
        <dbReference type="ARBA" id="ARBA00022679"/>
    </source>
</evidence>
<dbReference type="InterPro" id="IPR046363">
    <property type="entry name" value="MS_N_TIM-barrel_dom"/>
</dbReference>
<dbReference type="SUPFAM" id="SSF51645">
    <property type="entry name" value="Malate synthase G"/>
    <property type="match status" value="1"/>
</dbReference>
<dbReference type="Gene3D" id="3.40.710.10">
    <property type="entry name" value="DD-peptidase/beta-lactamase superfamily"/>
    <property type="match status" value="1"/>
</dbReference>
<dbReference type="EMBL" id="JAYGJQ010000002">
    <property type="protein sequence ID" value="MEA9357730.1"/>
    <property type="molecule type" value="Genomic_DNA"/>
</dbReference>
<gene>
    <name evidence="12" type="ORF">SHI21_15980</name>
</gene>
<dbReference type="Pfam" id="PF09349">
    <property type="entry name" value="OHCU_decarbox"/>
    <property type="match status" value="1"/>
</dbReference>
<dbReference type="InterPro" id="IPR036778">
    <property type="entry name" value="OHCU_decarboxylase_sf"/>
</dbReference>
<feature type="domain" description="Malate synthase C-terminal" evidence="11">
    <location>
        <begin position="527"/>
        <end position="647"/>
    </location>
</feature>
<dbReference type="InterPro" id="IPR015908">
    <property type="entry name" value="Allantoicase_dom"/>
</dbReference>
<feature type="domain" description="Malate synthase TIM barrel" evidence="8">
    <location>
        <begin position="250"/>
        <end position="456"/>
    </location>
</feature>
<dbReference type="Gene3D" id="3.20.20.360">
    <property type="entry name" value="Malate synthase, domain 3"/>
    <property type="match status" value="1"/>
</dbReference>
<comment type="caution">
    <text evidence="12">The sequence shown here is derived from an EMBL/GenBank/DDBJ whole genome shotgun (WGS) entry which is preliminary data.</text>
</comment>
<dbReference type="Gene3D" id="2.60.120.260">
    <property type="entry name" value="Galactose-binding domain-like"/>
    <property type="match status" value="2"/>
</dbReference>
<evidence type="ECO:0000256" key="3">
    <source>
        <dbReference type="ARBA" id="ARBA00022532"/>
    </source>
</evidence>
<dbReference type="RefSeq" id="WP_323577870.1">
    <property type="nucleotide sequence ID" value="NZ_JAYGJQ010000002.1"/>
</dbReference>
<comment type="similarity">
    <text evidence="1">Belongs to the allantoicase family.</text>
</comment>
<name>A0ABU5VXD2_9BACT</name>
<evidence type="ECO:0000256" key="6">
    <source>
        <dbReference type="ARBA" id="ARBA00047918"/>
    </source>
</evidence>
<dbReference type="InterPro" id="IPR044856">
    <property type="entry name" value="Malate_synth_C_sf"/>
</dbReference>
<protein>
    <submittedName>
        <fullName evidence="12">Serine hydrolase</fullName>
    </submittedName>
</protein>
<feature type="domain" description="Oxo-4-hydroxy-4-carboxy-5-ureidoimidazoline decarboxylase" evidence="10">
    <location>
        <begin position="710"/>
        <end position="820"/>
    </location>
</feature>
<keyword evidence="2" id="KW-0329">Glyoxylate bypass</keyword>
<evidence type="ECO:0000259" key="7">
    <source>
        <dbReference type="Pfam" id="PF00144"/>
    </source>
</evidence>
<dbReference type="PANTHER" id="PTHR12045:SF3">
    <property type="entry name" value="INACTIVE ALLANTOICASE-RELATED"/>
    <property type="match status" value="1"/>
</dbReference>
<evidence type="ECO:0000259" key="10">
    <source>
        <dbReference type="Pfam" id="PF09349"/>
    </source>
</evidence>
<dbReference type="Gene3D" id="1.20.1220.12">
    <property type="entry name" value="Malate synthase, domain III"/>
    <property type="match status" value="1"/>
</dbReference>
<organism evidence="12 13">
    <name type="scientific">Bacteriovorax antarcticus</name>
    <dbReference type="NCBI Taxonomy" id="3088717"/>
    <lineage>
        <taxon>Bacteria</taxon>
        <taxon>Pseudomonadati</taxon>
        <taxon>Bdellovibrionota</taxon>
        <taxon>Bacteriovoracia</taxon>
        <taxon>Bacteriovoracales</taxon>
        <taxon>Bacteriovoracaceae</taxon>
        <taxon>Bacteriovorax</taxon>
    </lineage>
</organism>
<dbReference type="InterPro" id="IPR012338">
    <property type="entry name" value="Beta-lactam/transpept-like"/>
</dbReference>
<evidence type="ECO:0000256" key="1">
    <source>
        <dbReference type="ARBA" id="ARBA00009242"/>
    </source>
</evidence>
<evidence type="ECO:0000313" key="13">
    <source>
        <dbReference type="Proteomes" id="UP001302274"/>
    </source>
</evidence>
<dbReference type="Gene3D" id="1.10.3330.10">
    <property type="entry name" value="Oxo-4-hydroxy-4-carboxy-5-ureidoimidazoline decarboxylase"/>
    <property type="match status" value="1"/>
</dbReference>
<keyword evidence="12" id="KW-0378">Hydrolase</keyword>
<dbReference type="SUPFAM" id="SSF158694">
    <property type="entry name" value="UraD-Like"/>
    <property type="match status" value="1"/>
</dbReference>
<dbReference type="GO" id="GO:0016787">
    <property type="term" value="F:hydrolase activity"/>
    <property type="evidence" value="ECO:0007669"/>
    <property type="project" value="UniProtKB-KW"/>
</dbReference>
<dbReference type="SUPFAM" id="SSF49785">
    <property type="entry name" value="Galactose-binding domain-like"/>
    <property type="match status" value="2"/>
</dbReference>
<keyword evidence="4" id="KW-0659">Purine metabolism</keyword>
<keyword evidence="5" id="KW-0808">Transferase</keyword>
<dbReference type="PANTHER" id="PTHR12045">
    <property type="entry name" value="ALLANTOICASE"/>
    <property type="match status" value="1"/>
</dbReference>
<dbReference type="InterPro" id="IPR018020">
    <property type="entry name" value="OHCU_decarboxylase"/>
</dbReference>
<keyword evidence="13" id="KW-1185">Reference proteome</keyword>
<dbReference type="Pfam" id="PF01274">
    <property type="entry name" value="MS_TIM-barrel"/>
    <property type="match status" value="1"/>
</dbReference>
<dbReference type="InterPro" id="IPR001466">
    <property type="entry name" value="Beta-lactam-related"/>
</dbReference>
<keyword evidence="3" id="KW-0816">Tricarboxylic acid cycle</keyword>
<feature type="domain" description="Beta-lactamase-related" evidence="7">
    <location>
        <begin position="829"/>
        <end position="1129"/>
    </location>
</feature>
<evidence type="ECO:0000259" key="8">
    <source>
        <dbReference type="Pfam" id="PF01274"/>
    </source>
</evidence>
<comment type="catalytic activity">
    <reaction evidence="6">
        <text>glyoxylate + acetyl-CoA + H2O = (S)-malate + CoA + H(+)</text>
        <dbReference type="Rhea" id="RHEA:18181"/>
        <dbReference type="ChEBI" id="CHEBI:15377"/>
        <dbReference type="ChEBI" id="CHEBI:15378"/>
        <dbReference type="ChEBI" id="CHEBI:15589"/>
        <dbReference type="ChEBI" id="CHEBI:36655"/>
        <dbReference type="ChEBI" id="CHEBI:57287"/>
        <dbReference type="ChEBI" id="CHEBI:57288"/>
        <dbReference type="EC" id="2.3.3.9"/>
    </reaction>
</comment>
<evidence type="ECO:0000259" key="9">
    <source>
        <dbReference type="Pfam" id="PF03561"/>
    </source>
</evidence>
<dbReference type="InterPro" id="IPR005164">
    <property type="entry name" value="Allantoicase"/>
</dbReference>
<evidence type="ECO:0000259" key="11">
    <source>
        <dbReference type="Pfam" id="PF20659"/>
    </source>
</evidence>
<dbReference type="InterPro" id="IPR048355">
    <property type="entry name" value="MS_C"/>
</dbReference>
<dbReference type="Pfam" id="PF20659">
    <property type="entry name" value="MS_C"/>
    <property type="match status" value="1"/>
</dbReference>
<reference evidence="12 13" key="1">
    <citation type="submission" date="2023-11" db="EMBL/GenBank/DDBJ databases">
        <title>A Novel Polar Bacteriovorax (B. antarcticus) Isolated from the Biocrust in Antarctica.</title>
        <authorList>
            <person name="Mun W."/>
            <person name="Choi S.Y."/>
            <person name="Mitchell R.J."/>
        </authorList>
    </citation>
    <scope>NUCLEOTIDE SEQUENCE [LARGE SCALE GENOMIC DNA]</scope>
    <source>
        <strain evidence="12 13">PP10</strain>
    </source>
</reference>
<dbReference type="SUPFAM" id="SSF56601">
    <property type="entry name" value="beta-lactamase/transpeptidase-like"/>
    <property type="match status" value="1"/>
</dbReference>
<dbReference type="InterPro" id="IPR008979">
    <property type="entry name" value="Galactose-bd-like_sf"/>
</dbReference>
<evidence type="ECO:0000256" key="2">
    <source>
        <dbReference type="ARBA" id="ARBA00022435"/>
    </source>
</evidence>
<dbReference type="Pfam" id="PF00144">
    <property type="entry name" value="Beta-lactamase"/>
    <property type="match status" value="1"/>
</dbReference>
<evidence type="ECO:0000256" key="4">
    <source>
        <dbReference type="ARBA" id="ARBA00022631"/>
    </source>
</evidence>